<accession>A0A7X3C134</accession>
<protein>
    <recommendedName>
        <fullName evidence="3">LysR substrate-binding domain-containing protein</fullName>
    </recommendedName>
</protein>
<dbReference type="EMBL" id="WNJO01000001">
    <property type="protein sequence ID" value="MTV81315.1"/>
    <property type="molecule type" value="Genomic_DNA"/>
</dbReference>
<evidence type="ECO:0008006" key="3">
    <source>
        <dbReference type="Google" id="ProtNLM"/>
    </source>
</evidence>
<gene>
    <name evidence="1" type="ORF">GM612_01430</name>
</gene>
<sequence>MDGNEIKTDLDQGVIDLGFVLQPVEAVKYHFSNLNVTDRWGVIVSQNSKYARLNQISAKEMTEMPLLVPRSSLVQNSLADSLGISTDDLNIIGTQNLVTNSLHLCRLNVANSLCAGGALISGTPGLKFLPLVGAHPIKHLMICKKADT</sequence>
<proteinExistence type="predicted"/>
<dbReference type="Gene3D" id="3.40.190.290">
    <property type="match status" value="1"/>
</dbReference>
<evidence type="ECO:0000313" key="1">
    <source>
        <dbReference type="EMBL" id="MTV81315.1"/>
    </source>
</evidence>
<evidence type="ECO:0000313" key="2">
    <source>
        <dbReference type="Proteomes" id="UP000466388"/>
    </source>
</evidence>
<dbReference type="AlphaFoldDB" id="A0A7X3C134"/>
<keyword evidence="2" id="KW-1185">Reference proteome</keyword>
<comment type="caution">
    <text evidence="1">The sequence shown here is derived from an EMBL/GenBank/DDBJ whole genome shotgun (WGS) entry which is preliminary data.</text>
</comment>
<dbReference type="Proteomes" id="UP000466388">
    <property type="component" value="Unassembled WGS sequence"/>
</dbReference>
<reference evidence="1 2" key="1">
    <citation type="submission" date="2019-11" db="EMBL/GenBank/DDBJ databases">
        <title>Lactobacillus sp. nov. CRM56-3, isolated from fermented tea leaves.</title>
        <authorList>
            <person name="Phuengjayaem S."/>
            <person name="Tanasupawat S."/>
        </authorList>
    </citation>
    <scope>NUCLEOTIDE SEQUENCE [LARGE SCALE GENOMIC DNA]</scope>
    <source>
        <strain evidence="1 2">CRM56-3</strain>
    </source>
</reference>
<organism evidence="1 2">
    <name type="scientific">Secundilactobacillus folii</name>
    <dbReference type="NCBI Taxonomy" id="2678357"/>
    <lineage>
        <taxon>Bacteria</taxon>
        <taxon>Bacillati</taxon>
        <taxon>Bacillota</taxon>
        <taxon>Bacilli</taxon>
        <taxon>Lactobacillales</taxon>
        <taxon>Lactobacillaceae</taxon>
        <taxon>Secundilactobacillus</taxon>
    </lineage>
</organism>
<name>A0A7X3C134_9LACO</name>